<evidence type="ECO:0000313" key="1">
    <source>
        <dbReference type="EMBL" id="KAG9221001.1"/>
    </source>
</evidence>
<gene>
    <name evidence="1" type="ORF">CCMSSC00406_0002399</name>
</gene>
<dbReference type="Proteomes" id="UP000824881">
    <property type="component" value="Unassembled WGS sequence"/>
</dbReference>
<sequence>MVKCATSVGCGLANQKEKIKLAKGGTLVTGRTEQSDKEWLAEDDCPAAASGVRRSSHANQLSFANTLPSTIEALVKDSEQETTRNHPRNDRCMSTTRSLPLRILYTINSSPQYILARSLSAYPVQPVSECTAEDQGDSHQLYGTVAFKHCLDTICRSSPELLQDRSRDYSVYVLDPLESLSAPTPIGSHASSSERRSQQSGVAVGLGLMSWARVSEESKSLQIAGTLINNGRAALEVVFALRETPATNLKTVSPPPIVAEKVTSRRRRQEPSKIDEQLLSPLSLAKARAKRVPPPPPPPKRVVPEQPPSEADLLMASGVTYTGPPRKWGRPRSGRPRSKDPPQSVDIEDDEEEEDPPPTSPKNQRLAAWLSSCSALSQQPPSEVSAGSTVDSPQTTSIPLPLDALPPSINPLSEAQTAVLLDALMAIDSTAPGNSVSATNPALVSALRQLVSAASADRPNPNTSRTTHTRVRTHPASISGSESNSPSKSQDDEVVILDKENVNPTAFRRRAERERAEAKRMLLTSGIASSSRQVGGSETVTTSILGAPRDLNRVRTVSNSSSSYTHAPAANPAQEEKVTRKRRLSDLMDERDSVRKRVGQRDAHRYYRTIEPLCSRAEAKQYYRQPEQSAAHIMSDPPLFDRSESPSSIAGPSTSPPPQRQRSLHIWHESSTIRSSSVSVVISPKRGRILSTSASSPVVPSTAKASKRPRQKYVVPEWARTTTATQPRLSEEAQKALEDAAAQRNEEIMNRKRAKARKQTFRGRDNASQKPGLIRADTGDGTQVSQQSSQTPPSAIFSDPLTSNNIHPVFASSDPIIDSCPPTRPVSPSPYTSQPEPEIPSTPPRRHDMLHDSSLFTPTPKGRDNGNPLFSPFGAMGSPVPQSSIWGKMVGPHGLQIPDHESDDEEDLPVHAPSETTPKETMTPNAESPPDSLPIASSDTEDDESMNCDTAGETVPVKEHWTDLPPSSPPPPSSPFEDASTLPSESTDTQDLTMTPTLSNADLAMYFDVNEFDSYFASVNNATSQHGGAEPLSDAALFNQFTHLASDDSQAHVQDGLSLELPADFSMPDNINDLDFTELWQTMVPLLEAGASADTRQDSVGLGLDISSQDDRSQESQATSDIDHEKLAQEVHALFSGCLM</sequence>
<comment type="caution">
    <text evidence="1">The sequence shown here is derived from an EMBL/GenBank/DDBJ whole genome shotgun (WGS) entry which is preliminary data.</text>
</comment>
<accession>A0ACB7IVB2</accession>
<keyword evidence="2" id="KW-1185">Reference proteome</keyword>
<organism evidence="1 2">
    <name type="scientific">Pleurotus cornucopiae</name>
    <name type="common">Cornucopia mushroom</name>
    <dbReference type="NCBI Taxonomy" id="5321"/>
    <lineage>
        <taxon>Eukaryota</taxon>
        <taxon>Fungi</taxon>
        <taxon>Dikarya</taxon>
        <taxon>Basidiomycota</taxon>
        <taxon>Agaricomycotina</taxon>
        <taxon>Agaricomycetes</taxon>
        <taxon>Agaricomycetidae</taxon>
        <taxon>Agaricales</taxon>
        <taxon>Pleurotineae</taxon>
        <taxon>Pleurotaceae</taxon>
        <taxon>Pleurotus</taxon>
    </lineage>
</organism>
<name>A0ACB7IVB2_PLECO</name>
<dbReference type="EMBL" id="WQMT02000007">
    <property type="protein sequence ID" value="KAG9221001.1"/>
    <property type="molecule type" value="Genomic_DNA"/>
</dbReference>
<proteinExistence type="predicted"/>
<evidence type="ECO:0000313" key="2">
    <source>
        <dbReference type="Proteomes" id="UP000824881"/>
    </source>
</evidence>
<reference evidence="1 2" key="1">
    <citation type="journal article" date="2021" name="Appl. Environ. Microbiol.">
        <title>Genetic linkage and physical mapping for an oyster mushroom Pleurotus cornucopiae and QTL analysis for the trait cap color.</title>
        <authorList>
            <person name="Zhang Y."/>
            <person name="Gao W."/>
            <person name="Sonnenberg A."/>
            <person name="Chen Q."/>
            <person name="Zhang J."/>
            <person name="Huang C."/>
        </authorList>
    </citation>
    <scope>NUCLEOTIDE SEQUENCE [LARGE SCALE GENOMIC DNA]</scope>
    <source>
        <strain evidence="1">CCMSSC00406</strain>
    </source>
</reference>
<protein>
    <submittedName>
        <fullName evidence="1">Uncharacterized protein</fullName>
    </submittedName>
</protein>